<dbReference type="EMBL" id="PPGH01000037">
    <property type="protein sequence ID" value="PQJ95412.1"/>
    <property type="molecule type" value="Genomic_DNA"/>
</dbReference>
<proteinExistence type="predicted"/>
<evidence type="ECO:0000313" key="3">
    <source>
        <dbReference type="Proteomes" id="UP000239936"/>
    </source>
</evidence>
<keyword evidence="3" id="KW-1185">Reference proteome</keyword>
<protein>
    <recommendedName>
        <fullName evidence="1">Protein kinase domain-containing protein</fullName>
    </recommendedName>
</protein>
<name>A0A2S7XPR7_9GAMM</name>
<reference evidence="2 3" key="1">
    <citation type="submission" date="2018-01" db="EMBL/GenBank/DDBJ databases">
        <title>The complete genome sequence of Chromatium okenii LaCa, a purple sulfur bacterium with a turbulent life.</title>
        <authorList>
            <person name="Luedin S.M."/>
            <person name="Liechti N."/>
            <person name="Storelli N."/>
            <person name="Danza F."/>
            <person name="Wittwer M."/>
            <person name="Pothier J.F."/>
            <person name="Tonolla M.A."/>
        </authorList>
    </citation>
    <scope>NUCLEOTIDE SEQUENCE [LARGE SCALE GENOMIC DNA]</scope>
    <source>
        <strain evidence="2 3">LaCa</strain>
    </source>
</reference>
<feature type="domain" description="Protein kinase" evidence="1">
    <location>
        <begin position="1"/>
        <end position="125"/>
    </location>
</feature>
<evidence type="ECO:0000259" key="1">
    <source>
        <dbReference type="PROSITE" id="PS50011"/>
    </source>
</evidence>
<dbReference type="RefSeq" id="WP_105074442.1">
    <property type="nucleotide sequence ID" value="NZ_PPGH01000037.1"/>
</dbReference>
<dbReference type="AlphaFoldDB" id="A0A2S7XPR7"/>
<gene>
    <name evidence="2" type="ORF">CXB77_14460</name>
</gene>
<dbReference type="Proteomes" id="UP000239936">
    <property type="component" value="Unassembled WGS sequence"/>
</dbReference>
<dbReference type="PROSITE" id="PS50011">
    <property type="entry name" value="PROTEIN_KINASE_DOM"/>
    <property type="match status" value="1"/>
</dbReference>
<dbReference type="GO" id="GO:0004672">
    <property type="term" value="F:protein kinase activity"/>
    <property type="evidence" value="ECO:0007669"/>
    <property type="project" value="InterPro"/>
</dbReference>
<organism evidence="2 3">
    <name type="scientific">Chromatium okenii</name>
    <dbReference type="NCBI Taxonomy" id="61644"/>
    <lineage>
        <taxon>Bacteria</taxon>
        <taxon>Pseudomonadati</taxon>
        <taxon>Pseudomonadota</taxon>
        <taxon>Gammaproteobacteria</taxon>
        <taxon>Chromatiales</taxon>
        <taxon>Chromatiaceae</taxon>
        <taxon>Chromatium</taxon>
    </lineage>
</organism>
<accession>A0A2S7XPR7</accession>
<evidence type="ECO:0000313" key="2">
    <source>
        <dbReference type="EMBL" id="PQJ95412.1"/>
    </source>
</evidence>
<sequence length="125" mass="13752">MRDCAAHHQGAVHRDLSPDNVILPNGEIAAAKLIDFGLCKLTDPEQKTIVGTAFAGKYATPRRSNSACSAAWSMRELIFTASVWCWSLLPLGSRWTWAAISWMHCVSSKVPDLSAVSPALREWLQ</sequence>
<dbReference type="OrthoDB" id="9801841at2"/>
<dbReference type="SUPFAM" id="SSF56112">
    <property type="entry name" value="Protein kinase-like (PK-like)"/>
    <property type="match status" value="1"/>
</dbReference>
<dbReference type="GO" id="GO:0005524">
    <property type="term" value="F:ATP binding"/>
    <property type="evidence" value="ECO:0007669"/>
    <property type="project" value="InterPro"/>
</dbReference>
<dbReference type="InterPro" id="IPR000719">
    <property type="entry name" value="Prot_kinase_dom"/>
</dbReference>
<dbReference type="Gene3D" id="1.10.510.10">
    <property type="entry name" value="Transferase(Phosphotransferase) domain 1"/>
    <property type="match status" value="1"/>
</dbReference>
<comment type="caution">
    <text evidence="2">The sequence shown here is derived from an EMBL/GenBank/DDBJ whole genome shotgun (WGS) entry which is preliminary data.</text>
</comment>
<dbReference type="InterPro" id="IPR011009">
    <property type="entry name" value="Kinase-like_dom_sf"/>
</dbReference>
<dbReference type="Pfam" id="PF00069">
    <property type="entry name" value="Pkinase"/>
    <property type="match status" value="1"/>
</dbReference>